<sequence>MHGDHCSLEELSPTCGGLGLTIPFFFCPEQSAKWPVLLKGAGHSSRKEASSRTSGECPRLIRYSCVLFSILLPGDEYPVKRW</sequence>
<name>J9ZA97_LEPFM</name>
<dbReference type="EMBL" id="CP002919">
    <property type="protein sequence ID" value="AFS52793.1"/>
    <property type="molecule type" value="Genomic_DNA"/>
</dbReference>
<evidence type="ECO:0000313" key="1">
    <source>
        <dbReference type="EMBL" id="AFS52793.1"/>
    </source>
</evidence>
<dbReference type="PATRIC" id="fig|1048260.3.peg.597"/>
<reference evidence="1 2" key="1">
    <citation type="journal article" date="2011" name="J. Microbiol.">
        <title>Complete genome of Leptospirillum ferriphilum ML-04 provides insight into its physiology and environmental adaptation.</title>
        <authorList>
            <person name="Mi S."/>
            <person name="Song J."/>
            <person name="Lin J."/>
            <person name="Che Y."/>
            <person name="Zheng H."/>
            <person name="Lin J."/>
        </authorList>
    </citation>
    <scope>NUCLEOTIDE SEQUENCE [LARGE SCALE GENOMIC DNA]</scope>
    <source>
        <strain evidence="1 2">ML-04</strain>
    </source>
</reference>
<gene>
    <name evidence="1" type="ordered locus">LFML04_0556</name>
</gene>
<dbReference type="Proteomes" id="UP000006177">
    <property type="component" value="Chromosome"/>
</dbReference>
<protein>
    <submittedName>
        <fullName evidence="1">Uncharacterized protein</fullName>
    </submittedName>
</protein>
<proteinExistence type="predicted"/>
<organism evidence="1 2">
    <name type="scientific">Leptospirillum ferriphilum (strain ML-04)</name>
    <dbReference type="NCBI Taxonomy" id="1048260"/>
    <lineage>
        <taxon>Bacteria</taxon>
        <taxon>Pseudomonadati</taxon>
        <taxon>Nitrospirota</taxon>
        <taxon>Nitrospiria</taxon>
        <taxon>Nitrospirales</taxon>
        <taxon>Nitrospiraceae</taxon>
        <taxon>Leptospirillum</taxon>
    </lineage>
</organism>
<dbReference type="HOGENOM" id="CLU_2554123_0_0_0"/>
<dbReference type="KEGG" id="lfi:LFML04_0556"/>
<evidence type="ECO:0000313" key="2">
    <source>
        <dbReference type="Proteomes" id="UP000006177"/>
    </source>
</evidence>
<accession>J9ZA97</accession>
<dbReference type="AlphaFoldDB" id="J9ZA97"/>